<sequence length="201" mass="22145">MKSVSILIVAGSLFTCAALADWPARPPEMPETFTRQTASGRTFTINKGQLNKYRLRPAILNEHAESSREVQASVTNGLIVGQIFRASQDNINGLLSTIESAASESIDDFESYTNSAGLQAQWQPTDTNDPALLATVIVKTGDKSMLLPLDATILDEWAKTNTVLDLTGYTVSIDWYQTISYLNTKAMLFVERQLGQRQRIA</sequence>
<accession>X0UYE9</accession>
<protein>
    <submittedName>
        <fullName evidence="1">Uncharacterized protein</fullName>
    </submittedName>
</protein>
<dbReference type="AlphaFoldDB" id="X0UYE9"/>
<comment type="caution">
    <text evidence="1">The sequence shown here is derived from an EMBL/GenBank/DDBJ whole genome shotgun (WGS) entry which is preliminary data.</text>
</comment>
<name>X0UYE9_9ZZZZ</name>
<proteinExistence type="predicted"/>
<evidence type="ECO:0000313" key="1">
    <source>
        <dbReference type="EMBL" id="GAG10830.1"/>
    </source>
</evidence>
<reference evidence="1" key="1">
    <citation type="journal article" date="2014" name="Front. Microbiol.">
        <title>High frequency of phylogenetically diverse reductive dehalogenase-homologous genes in deep subseafloor sedimentary metagenomes.</title>
        <authorList>
            <person name="Kawai M."/>
            <person name="Futagami T."/>
            <person name="Toyoda A."/>
            <person name="Takaki Y."/>
            <person name="Nishi S."/>
            <person name="Hori S."/>
            <person name="Arai W."/>
            <person name="Tsubouchi T."/>
            <person name="Morono Y."/>
            <person name="Uchiyama I."/>
            <person name="Ito T."/>
            <person name="Fujiyama A."/>
            <person name="Inagaki F."/>
            <person name="Takami H."/>
        </authorList>
    </citation>
    <scope>NUCLEOTIDE SEQUENCE</scope>
    <source>
        <strain evidence="1">Expedition CK06-06</strain>
    </source>
</reference>
<dbReference type="EMBL" id="BARS01026013">
    <property type="protein sequence ID" value="GAG10830.1"/>
    <property type="molecule type" value="Genomic_DNA"/>
</dbReference>
<gene>
    <name evidence="1" type="ORF">S01H1_41045</name>
</gene>
<organism evidence="1">
    <name type="scientific">marine sediment metagenome</name>
    <dbReference type="NCBI Taxonomy" id="412755"/>
    <lineage>
        <taxon>unclassified sequences</taxon>
        <taxon>metagenomes</taxon>
        <taxon>ecological metagenomes</taxon>
    </lineage>
</organism>
<feature type="non-terminal residue" evidence="1">
    <location>
        <position position="201"/>
    </location>
</feature>